<evidence type="ECO:0000259" key="1">
    <source>
        <dbReference type="Pfam" id="PF19963"/>
    </source>
</evidence>
<dbReference type="InterPro" id="IPR045450">
    <property type="entry name" value="VMAP_C"/>
</dbReference>
<evidence type="ECO:0000313" key="4">
    <source>
        <dbReference type="Proteomes" id="UP000033607"/>
    </source>
</evidence>
<dbReference type="PATRIC" id="fig|1637645.4.peg.6318"/>
<dbReference type="Proteomes" id="UP000033607">
    <property type="component" value="Unassembled WGS sequence"/>
</dbReference>
<organism evidence="3 4">
    <name type="scientific">Limnoraphis robusta CS-951</name>
    <dbReference type="NCBI Taxonomy" id="1637645"/>
    <lineage>
        <taxon>Bacteria</taxon>
        <taxon>Bacillati</taxon>
        <taxon>Cyanobacteriota</taxon>
        <taxon>Cyanophyceae</taxon>
        <taxon>Oscillatoriophycideae</taxon>
        <taxon>Oscillatoriales</taxon>
        <taxon>Sirenicapillariaceae</taxon>
        <taxon>Limnoraphis</taxon>
    </lineage>
</organism>
<protein>
    <submittedName>
        <fullName evidence="3">Uncharacterized protein</fullName>
    </submittedName>
</protein>
<dbReference type="InterPro" id="IPR045440">
    <property type="entry name" value="VMAP-M1"/>
</dbReference>
<name>A0A0F5YJV4_9CYAN</name>
<dbReference type="Pfam" id="PF20028">
    <property type="entry name" value="VMAP-C"/>
    <property type="match status" value="1"/>
</dbReference>
<dbReference type="Pfam" id="PF19963">
    <property type="entry name" value="VMAP-M1"/>
    <property type="match status" value="1"/>
</dbReference>
<feature type="domain" description="vWA-MoxR associated protein middle region 1" evidence="1">
    <location>
        <begin position="2"/>
        <end position="75"/>
    </location>
</feature>
<proteinExistence type="predicted"/>
<dbReference type="EMBL" id="LATL02000322">
    <property type="protein sequence ID" value="KKD39194.1"/>
    <property type="molecule type" value="Genomic_DNA"/>
</dbReference>
<gene>
    <name evidence="3" type="ORF">WN50_04775</name>
</gene>
<evidence type="ECO:0000313" key="3">
    <source>
        <dbReference type="EMBL" id="KKD39194.1"/>
    </source>
</evidence>
<evidence type="ECO:0000259" key="2">
    <source>
        <dbReference type="Pfam" id="PF20028"/>
    </source>
</evidence>
<feature type="domain" description="vWA-MoxR associated protein C-terminal" evidence="2">
    <location>
        <begin position="84"/>
        <end position="322"/>
    </location>
</feature>
<reference evidence="3 4" key="1">
    <citation type="submission" date="2015-06" db="EMBL/GenBank/DDBJ databases">
        <title>Draft genome assembly of filamentous brackish cyanobacterium Limnoraphis robusta strain CS-951.</title>
        <authorList>
            <person name="Willis A."/>
            <person name="Parks M."/>
            <person name="Burford M.A."/>
        </authorList>
    </citation>
    <scope>NUCLEOTIDE SEQUENCE [LARGE SCALE GENOMIC DNA]</scope>
    <source>
        <strain evidence="3 4">CS-951</strain>
    </source>
</reference>
<dbReference type="OrthoDB" id="8479370at2"/>
<comment type="caution">
    <text evidence="3">The sequence shown here is derived from an EMBL/GenBank/DDBJ whole genome shotgun (WGS) entry which is preliminary data.</text>
</comment>
<sequence>MENYGLLDRFIGYLFLHLEDLNRSPELRPQLENFLNFYFKDEAQNFLNYLKKERAIKEQQKTEAGEKEPCLLVGIFEQSNSLVVRAWLIENAHTYNYESPVGFHLLTDPEGEPIGEKLQGLSKVMESLSKKAYNRLPSDTLIKSIQCFLPTKLIALTSIDRLVCENKVVQPTWGSEYEINVRFSERLSGGDERVNRWRSKGKVFREKLKEQSNLILSPLDNSNPKRLYLSLLEANGACLKVPMWESKSEQIMLILLETGIPLALWLRQKPEGLDCCATALDNIICQCNLEKLPHHIKVSRRQAWEEESDTHIGNHLSLLWDDFNLVPPAQQLEMPKP</sequence>
<dbReference type="AlphaFoldDB" id="A0A0F5YJV4"/>
<accession>A0A0F5YJV4</accession>